<evidence type="ECO:0000256" key="3">
    <source>
        <dbReference type="ARBA" id="ARBA00007588"/>
    </source>
</evidence>
<evidence type="ECO:0000256" key="1">
    <source>
        <dbReference type="ARBA" id="ARBA00001974"/>
    </source>
</evidence>
<comment type="pathway">
    <text evidence="2">Siderophore biosynthesis.</text>
</comment>
<keyword evidence="7" id="KW-0560">Oxidoreductase</keyword>
<dbReference type="RefSeq" id="WP_087551909.1">
    <property type="nucleotide sequence ID" value="NZ_CP033133.1"/>
</dbReference>
<dbReference type="SUPFAM" id="SSF51905">
    <property type="entry name" value="FAD/NAD(P)-binding domain"/>
    <property type="match status" value="1"/>
</dbReference>
<keyword evidence="8" id="KW-0503">Monooxygenase</keyword>
<reference evidence="8 9" key="1">
    <citation type="submission" date="2018-10" db="EMBL/GenBank/DDBJ databases">
        <title>The complete genome of Acinetobacter wuhouensis strain WCHAW010062.</title>
        <authorList>
            <person name="Hu Y."/>
            <person name="Long H."/>
            <person name="Feng Y."/>
            <person name="Zong Z."/>
        </authorList>
    </citation>
    <scope>NUCLEOTIDE SEQUENCE [LARGE SCALE GENOMIC DNA]</scope>
    <source>
        <strain evidence="8 9">WCHAW010062</strain>
    </source>
</reference>
<evidence type="ECO:0000313" key="9">
    <source>
        <dbReference type="Proteomes" id="UP000279962"/>
    </source>
</evidence>
<dbReference type="Gene3D" id="3.50.50.60">
    <property type="entry name" value="FAD/NAD(P)-binding domain"/>
    <property type="match status" value="1"/>
</dbReference>
<sequence>MLDFIGVGLGPFNLSLASLLHQKSDLDYLFFEKKAQFDWHAGMQLPHTVLQVPFMADLVSMVDPTSPFSFLNYLKAQQRLYKFYFLEQTHIPRREYNHYCQWVADQIEQIEYLSTVTSIQPVENGFAVSVIQDGTENQYLCRNLVLGVGNIPYLPKCLQSLMKAHPERCIHSSQYLDDSHRALKGNVVVLGSGQSAAEVFLDLFDQQYDYDRQQNAQFNLHWLTRASGFFPMEYAPLGLEHFSPDYLRHFYQFDELNKDLQLGKQSLLYKGISAQTIHQIYQKLYHRSIGGQPSSTHLHSQANLIDATFTDLDQVKLVFQDRVTLKQFSIDADFVVSATGYHPPEFEFLKQLKTHIQTNAQGRWQISEDYRVVHDGVGEIFVQNMEMHTHGVGVPDLGLGAHRAATIANQLLGYTQYDLGNTAQCFQHFNPFQNPEVNAYQSKSISQLSMAQTNQAFQQVKNQQPHSKEIKHTTHPFFEKSRI</sequence>
<dbReference type="AlphaFoldDB" id="A0A3G2T291"/>
<gene>
    <name evidence="8" type="ORF">CDG68_11950</name>
</gene>
<protein>
    <submittedName>
        <fullName evidence="8">Ornithine monooxygenase</fullName>
    </submittedName>
</protein>
<dbReference type="Pfam" id="PF13434">
    <property type="entry name" value="Lys_Orn_oxgnase"/>
    <property type="match status" value="1"/>
</dbReference>
<accession>A0A3G2T291</accession>
<dbReference type="PANTHER" id="PTHR42802:SF1">
    <property type="entry name" value="L-ORNITHINE N(5)-MONOOXYGENASE"/>
    <property type="match status" value="1"/>
</dbReference>
<evidence type="ECO:0000256" key="5">
    <source>
        <dbReference type="ARBA" id="ARBA00022827"/>
    </source>
</evidence>
<keyword evidence="6" id="KW-0521">NADP</keyword>
<evidence type="ECO:0000256" key="2">
    <source>
        <dbReference type="ARBA" id="ARBA00004924"/>
    </source>
</evidence>
<dbReference type="PANTHER" id="PTHR42802">
    <property type="entry name" value="MONOOXYGENASE"/>
    <property type="match status" value="1"/>
</dbReference>
<keyword evidence="5" id="KW-0274">FAD</keyword>
<comment type="similarity">
    <text evidence="3">Belongs to the lysine N(6)-hydroxylase/L-ornithine N(5)-oxygenase family.</text>
</comment>
<dbReference type="EMBL" id="CP033133">
    <property type="protein sequence ID" value="AYO54308.1"/>
    <property type="molecule type" value="Genomic_DNA"/>
</dbReference>
<evidence type="ECO:0000313" key="8">
    <source>
        <dbReference type="EMBL" id="AYO54308.1"/>
    </source>
</evidence>
<name>A0A3G2T291_9GAMM</name>
<dbReference type="Proteomes" id="UP000279962">
    <property type="component" value="Chromosome"/>
</dbReference>
<proteinExistence type="inferred from homology"/>
<keyword evidence="4" id="KW-0285">Flavoprotein</keyword>
<dbReference type="InterPro" id="IPR025700">
    <property type="entry name" value="Lys/Orn_oxygenase"/>
</dbReference>
<evidence type="ECO:0000256" key="6">
    <source>
        <dbReference type="ARBA" id="ARBA00022857"/>
    </source>
</evidence>
<dbReference type="InterPro" id="IPR036188">
    <property type="entry name" value="FAD/NAD-bd_sf"/>
</dbReference>
<evidence type="ECO:0000256" key="4">
    <source>
        <dbReference type="ARBA" id="ARBA00022630"/>
    </source>
</evidence>
<comment type="cofactor">
    <cofactor evidence="1">
        <name>FAD</name>
        <dbReference type="ChEBI" id="CHEBI:57692"/>
    </cofactor>
</comment>
<dbReference type="GO" id="GO:0004497">
    <property type="term" value="F:monooxygenase activity"/>
    <property type="evidence" value="ECO:0007669"/>
    <property type="project" value="UniProtKB-KW"/>
</dbReference>
<evidence type="ECO:0000256" key="7">
    <source>
        <dbReference type="ARBA" id="ARBA00023002"/>
    </source>
</evidence>
<organism evidence="8 9">
    <name type="scientific">Acinetobacter wuhouensis</name>
    <dbReference type="NCBI Taxonomy" id="1879050"/>
    <lineage>
        <taxon>Bacteria</taxon>
        <taxon>Pseudomonadati</taxon>
        <taxon>Pseudomonadota</taxon>
        <taxon>Gammaproteobacteria</taxon>
        <taxon>Moraxellales</taxon>
        <taxon>Moraxellaceae</taxon>
        <taxon>Acinetobacter</taxon>
    </lineage>
</organism>